<dbReference type="SUPFAM" id="SSF55781">
    <property type="entry name" value="GAF domain-like"/>
    <property type="match status" value="1"/>
</dbReference>
<dbReference type="CDD" id="cd00130">
    <property type="entry name" value="PAS"/>
    <property type="match status" value="2"/>
</dbReference>
<dbReference type="SMART" id="SM00387">
    <property type="entry name" value="HATPase_c"/>
    <property type="match status" value="1"/>
</dbReference>
<dbReference type="Pfam" id="PF13426">
    <property type="entry name" value="PAS_9"/>
    <property type="match status" value="1"/>
</dbReference>
<dbReference type="InterPro" id="IPR000014">
    <property type="entry name" value="PAS"/>
</dbReference>
<gene>
    <name evidence="9" type="ORF">SAMN05444412_101155</name>
</gene>
<keyword evidence="10" id="KW-1185">Reference proteome</keyword>
<evidence type="ECO:0000256" key="4">
    <source>
        <dbReference type="ARBA" id="ARBA00022679"/>
    </source>
</evidence>
<dbReference type="PROSITE" id="PS50113">
    <property type="entry name" value="PAC"/>
    <property type="match status" value="2"/>
</dbReference>
<dbReference type="SUPFAM" id="SSF55874">
    <property type="entry name" value="ATPase domain of HSP90 chaperone/DNA topoisomerase II/histidine kinase"/>
    <property type="match status" value="1"/>
</dbReference>
<evidence type="ECO:0000259" key="8">
    <source>
        <dbReference type="PROSITE" id="PS50113"/>
    </source>
</evidence>
<comment type="caution">
    <text evidence="9">The sequence shown here is derived from an EMBL/GenBank/DDBJ whole genome shotgun (WGS) entry which is preliminary data.</text>
</comment>
<dbReference type="InterPro" id="IPR005467">
    <property type="entry name" value="His_kinase_dom"/>
</dbReference>
<dbReference type="Gene3D" id="3.30.450.20">
    <property type="entry name" value="PAS domain"/>
    <property type="match status" value="4"/>
</dbReference>
<dbReference type="PANTHER" id="PTHR43304:SF1">
    <property type="entry name" value="PAC DOMAIN-CONTAINING PROTEIN"/>
    <property type="match status" value="1"/>
</dbReference>
<dbReference type="InterPro" id="IPR003661">
    <property type="entry name" value="HisK_dim/P_dom"/>
</dbReference>
<dbReference type="Gene3D" id="3.30.450.40">
    <property type="match status" value="1"/>
</dbReference>
<evidence type="ECO:0000256" key="5">
    <source>
        <dbReference type="ARBA" id="ARBA00022777"/>
    </source>
</evidence>
<dbReference type="InterPro" id="IPR003594">
    <property type="entry name" value="HATPase_dom"/>
</dbReference>
<dbReference type="InterPro" id="IPR004358">
    <property type="entry name" value="Sig_transdc_His_kin-like_C"/>
</dbReference>
<evidence type="ECO:0000259" key="6">
    <source>
        <dbReference type="PROSITE" id="PS50109"/>
    </source>
</evidence>
<dbReference type="InterPro" id="IPR029016">
    <property type="entry name" value="GAF-like_dom_sf"/>
</dbReference>
<comment type="catalytic activity">
    <reaction evidence="1">
        <text>ATP + protein L-histidine = ADP + protein N-phospho-L-histidine.</text>
        <dbReference type="EC" id="2.7.13.3"/>
    </reaction>
</comment>
<dbReference type="InterPro" id="IPR036890">
    <property type="entry name" value="HATPase_C_sf"/>
</dbReference>
<dbReference type="Proteomes" id="UP000199663">
    <property type="component" value="Unassembled WGS sequence"/>
</dbReference>
<feature type="domain" description="Histidine kinase" evidence="6">
    <location>
        <begin position="876"/>
        <end position="1090"/>
    </location>
</feature>
<keyword evidence="5" id="KW-0418">Kinase</keyword>
<evidence type="ECO:0000259" key="7">
    <source>
        <dbReference type="PROSITE" id="PS50112"/>
    </source>
</evidence>
<dbReference type="EC" id="2.7.13.3" evidence="2"/>
<dbReference type="Pfam" id="PF02518">
    <property type="entry name" value="HATPase_c"/>
    <property type="match status" value="1"/>
</dbReference>
<dbReference type="Gene3D" id="3.30.565.10">
    <property type="entry name" value="Histidine kinase-like ATPase, C-terminal domain"/>
    <property type="match status" value="1"/>
</dbReference>
<dbReference type="Pfam" id="PF01590">
    <property type="entry name" value="GAF"/>
    <property type="match status" value="1"/>
</dbReference>
<dbReference type="SUPFAM" id="SSF55785">
    <property type="entry name" value="PYP-like sensor domain (PAS domain)"/>
    <property type="match status" value="4"/>
</dbReference>
<evidence type="ECO:0000256" key="2">
    <source>
        <dbReference type="ARBA" id="ARBA00012438"/>
    </source>
</evidence>
<dbReference type="Gene3D" id="1.10.287.130">
    <property type="match status" value="1"/>
</dbReference>
<dbReference type="EMBL" id="FNQC01000001">
    <property type="protein sequence ID" value="SDY43908.1"/>
    <property type="molecule type" value="Genomic_DNA"/>
</dbReference>
<dbReference type="InterPro" id="IPR036097">
    <property type="entry name" value="HisK_dim/P_sf"/>
</dbReference>
<dbReference type="InterPro" id="IPR035965">
    <property type="entry name" value="PAS-like_dom_sf"/>
</dbReference>
<evidence type="ECO:0000256" key="1">
    <source>
        <dbReference type="ARBA" id="ARBA00000085"/>
    </source>
</evidence>
<keyword evidence="4" id="KW-0808">Transferase</keyword>
<dbReference type="PROSITE" id="PS50112">
    <property type="entry name" value="PAS"/>
    <property type="match status" value="1"/>
</dbReference>
<dbReference type="InterPro" id="IPR013655">
    <property type="entry name" value="PAS_fold_3"/>
</dbReference>
<dbReference type="InterPro" id="IPR003018">
    <property type="entry name" value="GAF"/>
</dbReference>
<evidence type="ECO:0000313" key="9">
    <source>
        <dbReference type="EMBL" id="SDY43908.1"/>
    </source>
</evidence>
<dbReference type="InterPro" id="IPR052162">
    <property type="entry name" value="Sensor_kinase/Photoreceptor"/>
</dbReference>
<accession>A0A1H3JX35</accession>
<evidence type="ECO:0000256" key="3">
    <source>
        <dbReference type="ARBA" id="ARBA00022553"/>
    </source>
</evidence>
<dbReference type="Pfam" id="PF08447">
    <property type="entry name" value="PAS_3"/>
    <property type="match status" value="2"/>
</dbReference>
<name>A0A1H3JX35_9BACT</name>
<dbReference type="RefSeq" id="WP_019595949.1">
    <property type="nucleotide sequence ID" value="NZ_FNQC01000001.1"/>
</dbReference>
<dbReference type="SMART" id="SM00091">
    <property type="entry name" value="PAS"/>
    <property type="match status" value="4"/>
</dbReference>
<reference evidence="9 10" key="1">
    <citation type="submission" date="2016-10" db="EMBL/GenBank/DDBJ databases">
        <authorList>
            <person name="Varghese N."/>
            <person name="Submissions S."/>
        </authorList>
    </citation>
    <scope>NUCLEOTIDE SEQUENCE [LARGE SCALE GENOMIC DNA]</scope>
    <source>
        <strain evidence="9 10">DSM 17997</strain>
    </source>
</reference>
<dbReference type="PROSITE" id="PS50109">
    <property type="entry name" value="HIS_KIN"/>
    <property type="match status" value="1"/>
</dbReference>
<proteinExistence type="predicted"/>
<dbReference type="InterPro" id="IPR000700">
    <property type="entry name" value="PAS-assoc_C"/>
</dbReference>
<organism evidence="9 10">
    <name type="scientific">Rhodonellum ikkaensis</name>
    <dbReference type="NCBI Taxonomy" id="336829"/>
    <lineage>
        <taxon>Bacteria</taxon>
        <taxon>Pseudomonadati</taxon>
        <taxon>Bacteroidota</taxon>
        <taxon>Cytophagia</taxon>
        <taxon>Cytophagales</taxon>
        <taxon>Cytophagaceae</taxon>
        <taxon>Rhodonellum</taxon>
    </lineage>
</organism>
<feature type="domain" description="PAC" evidence="8">
    <location>
        <begin position="806"/>
        <end position="858"/>
    </location>
</feature>
<evidence type="ECO:0000313" key="10">
    <source>
        <dbReference type="Proteomes" id="UP000199663"/>
    </source>
</evidence>
<dbReference type="PRINTS" id="PR00344">
    <property type="entry name" value="BCTRLSENSOR"/>
</dbReference>
<dbReference type="PANTHER" id="PTHR43304">
    <property type="entry name" value="PHYTOCHROME-LIKE PROTEIN CPH1"/>
    <property type="match status" value="1"/>
</dbReference>
<dbReference type="NCBIfam" id="TIGR00229">
    <property type="entry name" value="sensory_box"/>
    <property type="match status" value="1"/>
</dbReference>
<sequence>MSDRLNSSFQNILLTLKKYNDQTFELLYVSSEIKQVISGKEKFFQETFFNRIFPTLETKVFEYLFKTLGNGDKFICPLIIGKDFFHLVQIEGYVIAQEDQSYLINALITPVQQENPGKFSWLMDPSNGIVYSGKNSGKPVQNITKWNSFLIEKFPFLELEKLTAFQESRSEEVLAVFPEHIYLSRKPLSNGFLLFQLEYFQSLPSEKESTSSFLESTKLRLIYYDYYPERAEIRWSGGLEEILGYPASFFEGLSKEGWKNLIHPEDRGIYKKGLSHSPSIVYRMLHRNGYYIFVQEEIKEYGKSKDQEKMILGIIRDISEIKEIEKDLLENKTMVEELTGVVPGMVYMLKTFPDLSHEFIFVSENIRQLAEIEPQELLEDEKKFMDLVHPEDIATLLQIDKESYEKGTKFECSFRIVTASGKTKWIYGASNRLEKYQQESIWAGIFIDITYTKDKEKESSINLRKYKSLFEENPLPIFQYDRDGFVLDINNSFLQKIDLDDPLKIIGKNIFDLIGDQPIKNAYLESFLKGYGFYEGPYISYFNNKLFYLRLTAKTMDDGNSFQAILEDISEQEYVHNILSHLTESTSRFSGQSFLDKLTAILSERFQMDHCFIAEVNEEITEAKIISYSKKGQKASNYSYSISQTPCLECLNSSSPIIYTKDVYKHFPNSKILVEGQISSYLGVPITDMENKRVGLLVLMDEKPLLSGTSISPVLTILADRIGSELDRMYYENKLVNSELLFRSIAENFPKGTVEVLDKKLTYIYAEGKEFKTSGMDPKKLIGTPHLSKYESFVSNEVREYLDKILNGESVMFEVIIGNQYYLKSGVPLMDKSGEIDRILLVTQNITETKIAEEEREQLIRDLKSQNEELQRFAYIISHNLRAPIVNISSLLELYDEEKSVDPDNKEIIDNLKISTSILNSTLQDLIDVVSIKKNKLPKIEKVDFLLLCHNIEMSLHKQIRESGALIQKDFSKVPNISYIYSHLENFLTNLTTNAIKYKHPDRKPVINIRSEEEGGFTVIHFEDNGIGLDLDRYGERLFGLYQRFHSHVEGKGLGLYLVREQIRSHDGNLKVRSQVGVGTTFSIYLNQLKSNIEDLKKGKSNPHN</sequence>
<protein>
    <recommendedName>
        <fullName evidence="2">histidine kinase</fullName>
        <ecNumber evidence="2">2.7.13.3</ecNumber>
    </recommendedName>
</protein>
<feature type="domain" description="PAC" evidence="8">
    <location>
        <begin position="278"/>
        <end position="330"/>
    </location>
</feature>
<keyword evidence="3" id="KW-0597">Phosphoprotein</keyword>
<dbReference type="SUPFAM" id="SSF47384">
    <property type="entry name" value="Homodimeric domain of signal transducing histidine kinase"/>
    <property type="match status" value="1"/>
</dbReference>
<dbReference type="CDD" id="cd00082">
    <property type="entry name" value="HisKA"/>
    <property type="match status" value="1"/>
</dbReference>
<feature type="domain" description="PAS" evidence="7">
    <location>
        <begin position="354"/>
        <end position="407"/>
    </location>
</feature>